<feature type="region of interest" description="Disordered" evidence="1">
    <location>
        <begin position="680"/>
        <end position="723"/>
    </location>
</feature>
<keyword evidence="2" id="KW-0812">Transmembrane</keyword>
<dbReference type="OrthoDB" id="10062838at2759"/>
<dbReference type="InterPro" id="IPR026505">
    <property type="entry name" value="Solute_c_fam_35_mem_F3/F4"/>
</dbReference>
<evidence type="ECO:0000313" key="3">
    <source>
        <dbReference type="EMBL" id="CAD7233973.1"/>
    </source>
</evidence>
<evidence type="ECO:0000256" key="1">
    <source>
        <dbReference type="SAM" id="MobiDB-lite"/>
    </source>
</evidence>
<feature type="transmembrane region" description="Helical" evidence="2">
    <location>
        <begin position="45"/>
        <end position="66"/>
    </location>
</feature>
<feature type="compositionally biased region" description="Polar residues" evidence="1">
    <location>
        <begin position="698"/>
        <end position="715"/>
    </location>
</feature>
<dbReference type="EMBL" id="OB667414">
    <property type="protein sequence ID" value="CAD7233973.1"/>
    <property type="molecule type" value="Genomic_DNA"/>
</dbReference>
<proteinExistence type="predicted"/>
<dbReference type="PANTHER" id="PTHR19346:SF4">
    <property type="entry name" value="SUGAR PHOSPHATE TRANSPORTER DOMAIN-CONTAINING PROTEIN"/>
    <property type="match status" value="1"/>
</dbReference>
<keyword evidence="2" id="KW-1133">Transmembrane helix</keyword>
<organism evidence="3">
    <name type="scientific">Cyprideis torosa</name>
    <dbReference type="NCBI Taxonomy" id="163714"/>
    <lineage>
        <taxon>Eukaryota</taxon>
        <taxon>Metazoa</taxon>
        <taxon>Ecdysozoa</taxon>
        <taxon>Arthropoda</taxon>
        <taxon>Crustacea</taxon>
        <taxon>Oligostraca</taxon>
        <taxon>Ostracoda</taxon>
        <taxon>Podocopa</taxon>
        <taxon>Podocopida</taxon>
        <taxon>Cytherocopina</taxon>
        <taxon>Cytheroidea</taxon>
        <taxon>Cytherideidae</taxon>
        <taxon>Cyprideis</taxon>
    </lineage>
</organism>
<feature type="transmembrane region" description="Helical" evidence="2">
    <location>
        <begin position="185"/>
        <end position="203"/>
    </location>
</feature>
<dbReference type="PANTHER" id="PTHR19346">
    <property type="entry name" value="SUGAR PHOSPHATE TRANSPORTER DOMAIN-CONTAINING PROTEIN"/>
    <property type="match status" value="1"/>
</dbReference>
<reference evidence="3" key="1">
    <citation type="submission" date="2020-11" db="EMBL/GenBank/DDBJ databases">
        <authorList>
            <person name="Tran Van P."/>
        </authorList>
    </citation>
    <scope>NUCLEOTIDE SEQUENCE</scope>
</reference>
<keyword evidence="2" id="KW-0472">Membrane</keyword>
<feature type="non-terminal residue" evidence="3">
    <location>
        <position position="1"/>
    </location>
</feature>
<feature type="transmembrane region" description="Helical" evidence="2">
    <location>
        <begin position="154"/>
        <end position="173"/>
    </location>
</feature>
<feature type="transmembrane region" description="Helical" evidence="2">
    <location>
        <begin position="210"/>
        <end position="228"/>
    </location>
</feature>
<accession>A0A7R8WRK8</accession>
<feature type="transmembrane region" description="Helical" evidence="2">
    <location>
        <begin position="426"/>
        <end position="449"/>
    </location>
</feature>
<feature type="transmembrane region" description="Helical" evidence="2">
    <location>
        <begin position="398"/>
        <end position="419"/>
    </location>
</feature>
<gene>
    <name evidence="3" type="ORF">CTOB1V02_LOCUS11791</name>
</gene>
<evidence type="ECO:0000256" key="2">
    <source>
        <dbReference type="SAM" id="Phobius"/>
    </source>
</evidence>
<name>A0A7R8WRK8_9CRUS</name>
<feature type="transmembrane region" description="Helical" evidence="2">
    <location>
        <begin position="234"/>
        <end position="253"/>
    </location>
</feature>
<dbReference type="AlphaFoldDB" id="A0A7R8WRK8"/>
<protein>
    <submittedName>
        <fullName evidence="3">Uncharacterized protein</fullName>
    </submittedName>
</protein>
<feature type="transmembrane region" description="Helical" evidence="2">
    <location>
        <begin position="103"/>
        <end position="127"/>
    </location>
</feature>
<feature type="transmembrane region" description="Helical" evidence="2">
    <location>
        <begin position="355"/>
        <end position="378"/>
    </location>
</feature>
<sequence>CIMNSSFVPTDELTFSSLVDPESALEVTRDGRTRFKPKAKAVWKFFRRVFVGIFVTAAVAATWVAGTHSIKYAYLSREWKKSYGKYSDSHQNQTVAVYDAPFLTTWLCTIWTILFFPFFFFIQVVLIRDCATVRSLTYEAIHHFLTRGLTPFKFLSRILFFGALWVGTNYLYMLSLRVLWASDVMALYATSVSFVYLLSWVVLHEMFVGVRVVAVILCNTGIAFLAYMDGVSKTPTLGGVVLGAAAATGSAVYKVRRCVRRGWGEGECNRTGTMREGASFKRRAVCKMSRGWGEGECKRTGTMREGASFKRRAVCKMSRGWGEGECNRTGTMREGASFKRRAVCKMSRGWGDSSFTQVAIFFSLISLVNTLLFWPIPLGLYLTGIEVWTWNEIPWEPLLLAGALSLVANLLGNLGVLLTYDFFITLGLLIAVPLSICELGIEGIVHLLIQQIDDVVFSSVLDHDWYGLNVTGMRLGGFILISCGFVLSLFPENWPDYIALLLRKDRSPSFVLSSGSYLPPRLTASFLPRPLRRKKCDTVARMLRSPTRSKRDDTPQAEVSLIEFDDTENAAATEQVETEHDEFTLPDVPSGEISAEDEKKIRTVLRGKATKTASSLKACRLVPVGEEDPAELHYLMEFAEDLLTRLIWLKLKSNVEDKSKHVPMLKAEIDKSKYTLDLWERSRRPRSPAVPRREQKLPQYTHSQSSSPRGENSTRPQEKPIPQ</sequence>
<feature type="transmembrane region" description="Helical" evidence="2">
    <location>
        <begin position="469"/>
        <end position="490"/>
    </location>
</feature>
<feature type="non-terminal residue" evidence="3">
    <location>
        <position position="723"/>
    </location>
</feature>